<dbReference type="RefSeq" id="WP_123889597.1">
    <property type="nucleotide sequence ID" value="NZ_RKKU01000011.1"/>
</dbReference>
<evidence type="ECO:0000256" key="3">
    <source>
        <dbReference type="ARBA" id="ARBA00023163"/>
    </source>
</evidence>
<dbReference type="Proteomes" id="UP000275199">
    <property type="component" value="Unassembled WGS sequence"/>
</dbReference>
<dbReference type="Gene3D" id="2.60.120.10">
    <property type="entry name" value="Jelly Rolls"/>
    <property type="match status" value="1"/>
</dbReference>
<evidence type="ECO:0000313" key="5">
    <source>
        <dbReference type="EMBL" id="ROZ84437.1"/>
    </source>
</evidence>
<dbReference type="Gene3D" id="1.10.10.10">
    <property type="entry name" value="Winged helix-like DNA-binding domain superfamily/Winged helix DNA-binding domain"/>
    <property type="match status" value="1"/>
</dbReference>
<dbReference type="InterPro" id="IPR018490">
    <property type="entry name" value="cNMP-bd_dom_sf"/>
</dbReference>
<dbReference type="InterPro" id="IPR012318">
    <property type="entry name" value="HTH_CRP"/>
</dbReference>
<dbReference type="InterPro" id="IPR036388">
    <property type="entry name" value="WH-like_DNA-bd_sf"/>
</dbReference>
<accession>A0ABX9XKZ5</accession>
<dbReference type="EMBL" id="RKKU01000011">
    <property type="protein sequence ID" value="ROZ84437.1"/>
    <property type="molecule type" value="Genomic_DNA"/>
</dbReference>
<keyword evidence="3" id="KW-0804">Transcription</keyword>
<dbReference type="SUPFAM" id="SSF51206">
    <property type="entry name" value="cAMP-binding domain-like"/>
    <property type="match status" value="1"/>
</dbReference>
<keyword evidence="6" id="KW-1185">Reference proteome</keyword>
<sequence>MSVACPRPVTNQLLDCLPHNEQNRVLEQCEMVELEFGSILCERDMLFRYLYFPTTCFVSLVTTLGGKHPLELGLIGSEGMLGATMALGVNMAPSRAVVQGSGTALRISSDQLRRALRDSPLFQRALKHYLYVLLAQLTQNAACVHFHEIEPRLARWLLMTQDRAHKDTFHLTHQFLADMLGVRRSGVTIAAGALQLRGLIAYRRGDITILDRSGLELASCECYRVMLNDHARLLPMRTSSATQNNAAHDGEIDGI</sequence>
<evidence type="ECO:0000313" key="6">
    <source>
        <dbReference type="Proteomes" id="UP000275199"/>
    </source>
</evidence>
<proteinExistence type="predicted"/>
<dbReference type="InterPro" id="IPR036390">
    <property type="entry name" value="WH_DNA-bd_sf"/>
</dbReference>
<evidence type="ECO:0000256" key="2">
    <source>
        <dbReference type="ARBA" id="ARBA00023125"/>
    </source>
</evidence>
<dbReference type="InterPro" id="IPR014710">
    <property type="entry name" value="RmlC-like_jellyroll"/>
</dbReference>
<gene>
    <name evidence="5" type="ORF">EF096_10590</name>
</gene>
<dbReference type="SUPFAM" id="SSF46785">
    <property type="entry name" value="Winged helix' DNA-binding domain"/>
    <property type="match status" value="1"/>
</dbReference>
<comment type="caution">
    <text evidence="5">The sequence shown here is derived from an EMBL/GenBank/DDBJ whole genome shotgun (WGS) entry which is preliminary data.</text>
</comment>
<organism evidence="5 6">
    <name type="scientific">Pseudomonas neustonica</name>
    <dbReference type="NCBI Taxonomy" id="2487346"/>
    <lineage>
        <taxon>Bacteria</taxon>
        <taxon>Pseudomonadati</taxon>
        <taxon>Pseudomonadota</taxon>
        <taxon>Gammaproteobacteria</taxon>
        <taxon>Pseudomonadales</taxon>
        <taxon>Pseudomonadaceae</taxon>
        <taxon>Pseudomonas</taxon>
    </lineage>
</organism>
<evidence type="ECO:0000259" key="4">
    <source>
        <dbReference type="PROSITE" id="PS51063"/>
    </source>
</evidence>
<dbReference type="PANTHER" id="PTHR24567:SF74">
    <property type="entry name" value="HTH-TYPE TRANSCRIPTIONAL REGULATOR ARCR"/>
    <property type="match status" value="1"/>
</dbReference>
<evidence type="ECO:0000256" key="1">
    <source>
        <dbReference type="ARBA" id="ARBA00023015"/>
    </source>
</evidence>
<dbReference type="PROSITE" id="PS51063">
    <property type="entry name" value="HTH_CRP_2"/>
    <property type="match status" value="1"/>
</dbReference>
<feature type="domain" description="HTH crp-type" evidence="4">
    <location>
        <begin position="147"/>
        <end position="213"/>
    </location>
</feature>
<keyword evidence="2" id="KW-0238">DNA-binding</keyword>
<dbReference type="Pfam" id="PF13545">
    <property type="entry name" value="HTH_Crp_2"/>
    <property type="match status" value="1"/>
</dbReference>
<keyword evidence="1" id="KW-0805">Transcription regulation</keyword>
<protein>
    <submittedName>
        <fullName evidence="5">Crp/Fnr family transcriptional regulator</fullName>
    </submittedName>
</protein>
<reference evidence="5 6" key="1">
    <citation type="submission" date="2018-11" db="EMBL/GenBank/DDBJ databases">
        <authorList>
            <person name="Jang G.I."/>
            <person name="Hwang C.Y."/>
        </authorList>
    </citation>
    <scope>NUCLEOTIDE SEQUENCE [LARGE SCALE GENOMIC DNA]</scope>
    <source>
        <strain evidence="5 6">SSM26</strain>
    </source>
</reference>
<dbReference type="InterPro" id="IPR050397">
    <property type="entry name" value="Env_Response_Regulators"/>
</dbReference>
<name>A0ABX9XKZ5_9PSED</name>
<dbReference type="PANTHER" id="PTHR24567">
    <property type="entry name" value="CRP FAMILY TRANSCRIPTIONAL REGULATORY PROTEIN"/>
    <property type="match status" value="1"/>
</dbReference>